<evidence type="ECO:0000313" key="3">
    <source>
        <dbReference type="EMBL" id="OGK07248.1"/>
    </source>
</evidence>
<proteinExistence type="predicted"/>
<dbReference type="Proteomes" id="UP000179243">
    <property type="component" value="Unassembled WGS sequence"/>
</dbReference>
<dbReference type="SUPFAM" id="SSF53756">
    <property type="entry name" value="UDP-Glycosyltransferase/glycogen phosphorylase"/>
    <property type="match status" value="1"/>
</dbReference>
<evidence type="ECO:0000256" key="1">
    <source>
        <dbReference type="ARBA" id="ARBA00022676"/>
    </source>
</evidence>
<evidence type="ECO:0000256" key="2">
    <source>
        <dbReference type="ARBA" id="ARBA00022679"/>
    </source>
</evidence>
<keyword evidence="2" id="KW-0808">Transferase</keyword>
<dbReference type="CDD" id="cd03789">
    <property type="entry name" value="GT9_LPS_heptosyltransferase"/>
    <property type="match status" value="1"/>
</dbReference>
<name>A0A1F7FKU2_UNCRA</name>
<reference evidence="3 4" key="1">
    <citation type="journal article" date="2016" name="Nat. Commun.">
        <title>Thousands of microbial genomes shed light on interconnected biogeochemical processes in an aquifer system.</title>
        <authorList>
            <person name="Anantharaman K."/>
            <person name="Brown C.T."/>
            <person name="Hug L.A."/>
            <person name="Sharon I."/>
            <person name="Castelle C.J."/>
            <person name="Probst A.J."/>
            <person name="Thomas B.C."/>
            <person name="Singh A."/>
            <person name="Wilkins M.J."/>
            <person name="Karaoz U."/>
            <person name="Brodie E.L."/>
            <person name="Williams K.H."/>
            <person name="Hubbard S.S."/>
            <person name="Banfield J.F."/>
        </authorList>
    </citation>
    <scope>NUCLEOTIDE SEQUENCE [LARGE SCALE GENOMIC DNA]</scope>
</reference>
<dbReference type="InterPro" id="IPR002201">
    <property type="entry name" value="Glyco_trans_9"/>
</dbReference>
<organism evidence="3 4">
    <name type="scientific">Candidatus Raymondbacteria bacterium RIFOXYD12_FULL_49_13</name>
    <dbReference type="NCBI Taxonomy" id="1817890"/>
    <lineage>
        <taxon>Bacteria</taxon>
        <taxon>Raymondiibacteriota</taxon>
    </lineage>
</organism>
<dbReference type="EMBL" id="MFYX01000011">
    <property type="protein sequence ID" value="OGK07248.1"/>
    <property type="molecule type" value="Genomic_DNA"/>
</dbReference>
<dbReference type="PANTHER" id="PTHR30160">
    <property type="entry name" value="TETRAACYLDISACCHARIDE 4'-KINASE-RELATED"/>
    <property type="match status" value="1"/>
</dbReference>
<accession>A0A1F7FKU2</accession>
<gene>
    <name evidence="3" type="ORF">A2519_14060</name>
</gene>
<dbReference type="PANTHER" id="PTHR30160:SF23">
    <property type="match status" value="1"/>
</dbReference>
<comment type="caution">
    <text evidence="3">The sequence shown here is derived from an EMBL/GenBank/DDBJ whole genome shotgun (WGS) entry which is preliminary data.</text>
</comment>
<keyword evidence="1" id="KW-0328">Glycosyltransferase</keyword>
<dbReference type="GO" id="GO:0008713">
    <property type="term" value="F:ADP-heptose-lipopolysaccharide heptosyltransferase activity"/>
    <property type="evidence" value="ECO:0007669"/>
    <property type="project" value="TreeGrafter"/>
</dbReference>
<dbReference type="GO" id="GO:0005829">
    <property type="term" value="C:cytosol"/>
    <property type="evidence" value="ECO:0007669"/>
    <property type="project" value="TreeGrafter"/>
</dbReference>
<dbReference type="Pfam" id="PF01075">
    <property type="entry name" value="Glyco_transf_9"/>
    <property type="match status" value="1"/>
</dbReference>
<dbReference type="GO" id="GO:0009244">
    <property type="term" value="P:lipopolysaccharide core region biosynthetic process"/>
    <property type="evidence" value="ECO:0007669"/>
    <property type="project" value="TreeGrafter"/>
</dbReference>
<evidence type="ECO:0000313" key="4">
    <source>
        <dbReference type="Proteomes" id="UP000179243"/>
    </source>
</evidence>
<sequence>MGDFVLAFPLLESLKQVGCSITICSHESHGELARALGLCETWFGCETGKGSSMLLGNSESLALCLKGVDCIIAAVADPGNSFRLFLKSHAAVPSFVFFPRPGGSDRIHAADYFFLQLEKLNLAVPGFRDLWQGGEKIVIHPGSGSKKKNWALNNFIGLYEKLGSEKCLYLLGPVEIEQGMNPAGATVKPQSLTDLADVLIHSRGLVSNDSGVAHLAGYLGVPVMAIFQATDPAVWAPRGKRVTVVDLTPERI</sequence>
<dbReference type="AlphaFoldDB" id="A0A1F7FKU2"/>
<dbReference type="InterPro" id="IPR051199">
    <property type="entry name" value="LPS_LOS_Heptosyltrfase"/>
</dbReference>
<protein>
    <submittedName>
        <fullName evidence="3">Uncharacterized protein</fullName>
    </submittedName>
</protein>
<dbReference type="Gene3D" id="3.40.50.2000">
    <property type="entry name" value="Glycogen Phosphorylase B"/>
    <property type="match status" value="1"/>
</dbReference>